<comment type="caution">
    <text evidence="1">The sequence shown here is derived from an EMBL/GenBank/DDBJ whole genome shotgun (WGS) entry which is preliminary data.</text>
</comment>
<dbReference type="EMBL" id="JARKNE010000012">
    <property type="protein sequence ID" value="KAK5774821.1"/>
    <property type="molecule type" value="Genomic_DNA"/>
</dbReference>
<accession>A0ABR0MLT0</accession>
<organism evidence="1 2">
    <name type="scientific">Gossypium arboreum</name>
    <name type="common">Tree cotton</name>
    <name type="synonym">Gossypium nanking</name>
    <dbReference type="NCBI Taxonomy" id="29729"/>
    <lineage>
        <taxon>Eukaryota</taxon>
        <taxon>Viridiplantae</taxon>
        <taxon>Streptophyta</taxon>
        <taxon>Embryophyta</taxon>
        <taxon>Tracheophyta</taxon>
        <taxon>Spermatophyta</taxon>
        <taxon>Magnoliopsida</taxon>
        <taxon>eudicotyledons</taxon>
        <taxon>Gunneridae</taxon>
        <taxon>Pentapetalae</taxon>
        <taxon>rosids</taxon>
        <taxon>malvids</taxon>
        <taxon>Malvales</taxon>
        <taxon>Malvaceae</taxon>
        <taxon>Malvoideae</taxon>
        <taxon>Gossypium</taxon>
    </lineage>
</organism>
<evidence type="ECO:0000313" key="1">
    <source>
        <dbReference type="EMBL" id="KAK5774821.1"/>
    </source>
</evidence>
<name>A0ABR0MLT0_GOSAR</name>
<gene>
    <name evidence="1" type="ORF">PVK06_042682</name>
</gene>
<sequence>MDIGLALREEKLAPYNTECTPDAKRDFETWDGSNHASLMIMKHNIPEAFRDTKSKKITQAKGFLDEIEKLLKTIRLR</sequence>
<keyword evidence="2" id="KW-1185">Reference proteome</keyword>
<proteinExistence type="predicted"/>
<evidence type="ECO:0000313" key="2">
    <source>
        <dbReference type="Proteomes" id="UP001358586"/>
    </source>
</evidence>
<protein>
    <submittedName>
        <fullName evidence="1">Uncharacterized protein</fullName>
    </submittedName>
</protein>
<reference evidence="1 2" key="1">
    <citation type="submission" date="2023-03" db="EMBL/GenBank/DDBJ databases">
        <title>WGS of Gossypium arboreum.</title>
        <authorList>
            <person name="Yu D."/>
        </authorList>
    </citation>
    <scope>NUCLEOTIDE SEQUENCE [LARGE SCALE GENOMIC DNA]</scope>
    <source>
        <tissue evidence="1">Leaf</tissue>
    </source>
</reference>
<dbReference type="Proteomes" id="UP001358586">
    <property type="component" value="Chromosome 12"/>
</dbReference>